<keyword evidence="15" id="KW-1185">Reference proteome</keyword>
<dbReference type="Gene3D" id="1.10.150.130">
    <property type="match status" value="1"/>
</dbReference>
<dbReference type="NCBIfam" id="NF001399">
    <property type="entry name" value="PRK00283.1"/>
    <property type="match status" value="1"/>
</dbReference>
<dbReference type="InterPro" id="IPR002104">
    <property type="entry name" value="Integrase_catalytic"/>
</dbReference>
<evidence type="ECO:0000256" key="1">
    <source>
        <dbReference type="ARBA" id="ARBA00004496"/>
    </source>
</evidence>
<dbReference type="HAMAP" id="MF_01808">
    <property type="entry name" value="Recomb_XerC_XerD"/>
    <property type="match status" value="1"/>
</dbReference>
<comment type="subcellular location">
    <subcellularLocation>
        <location evidence="1 11">Cytoplasm</location>
    </subcellularLocation>
</comment>
<feature type="domain" description="Tyr recombinase" evidence="12">
    <location>
        <begin position="105"/>
        <end position="289"/>
    </location>
</feature>
<keyword evidence="8 11" id="KW-0238">DNA-binding</keyword>
<protein>
    <recommendedName>
        <fullName evidence="3 11">Tyrosine recombinase XerD</fullName>
    </recommendedName>
</protein>
<dbReference type="Gene3D" id="1.10.443.10">
    <property type="entry name" value="Intergrase catalytic core"/>
    <property type="match status" value="1"/>
</dbReference>
<keyword evidence="4 11" id="KW-0963">Cytoplasm</keyword>
<evidence type="ECO:0000256" key="7">
    <source>
        <dbReference type="ARBA" id="ARBA00022908"/>
    </source>
</evidence>
<dbReference type="PROSITE" id="PS51900">
    <property type="entry name" value="CB"/>
    <property type="match status" value="1"/>
</dbReference>
<evidence type="ECO:0000313" key="14">
    <source>
        <dbReference type="EMBL" id="MFC6314908.1"/>
    </source>
</evidence>
<dbReference type="PANTHER" id="PTHR30349:SF81">
    <property type="entry name" value="TYROSINE RECOMBINASE XERC"/>
    <property type="match status" value="1"/>
</dbReference>
<dbReference type="InterPro" id="IPR023009">
    <property type="entry name" value="Tyrosine_recombinase_XerC/XerD"/>
</dbReference>
<feature type="active site" evidence="11">
    <location>
        <position position="241"/>
    </location>
</feature>
<feature type="domain" description="Core-binding (CB)" evidence="13">
    <location>
        <begin position="1"/>
        <end position="84"/>
    </location>
</feature>
<proteinExistence type="inferred from homology"/>
<keyword evidence="5 11" id="KW-0132">Cell division</keyword>
<sequence>MTNLLADYLRSLRIEQGLAENSILSYGRDLRQYLAWLTAQQLTAFPEDPAVISDYLHVLQLQGKGQSSRMRAVSSLRQFYRWLRQCELIQHDPMTTIPSPKRGQHLPVALSVAEVDQLLAAPNLATPLGLRDRAILEVMYATGLRVSELVHLQLAELHLDLGLLQTVGKGNKERLLPIGDVAVKYVRLYLDESRPKLIKTDHFVGTLFLNFRGQPMTRQAIWKLIKKYIAQVGIKKDVTPHTLRHSFATHLLENGADLRVVQELLGHADISTTQIYTHITQKRLLQVYERAHPRD</sequence>
<dbReference type="InterPro" id="IPR044068">
    <property type="entry name" value="CB"/>
</dbReference>
<dbReference type="EMBL" id="JBHSSM010000015">
    <property type="protein sequence ID" value="MFC6314908.1"/>
    <property type="molecule type" value="Genomic_DNA"/>
</dbReference>
<evidence type="ECO:0000256" key="2">
    <source>
        <dbReference type="ARBA" id="ARBA00010450"/>
    </source>
</evidence>
<dbReference type="InterPro" id="IPR011010">
    <property type="entry name" value="DNA_brk_join_enz"/>
</dbReference>
<dbReference type="NCBIfam" id="TIGR02225">
    <property type="entry name" value="recomb_XerD"/>
    <property type="match status" value="1"/>
</dbReference>
<feature type="active site" evidence="11">
    <location>
        <position position="244"/>
    </location>
</feature>
<evidence type="ECO:0000256" key="8">
    <source>
        <dbReference type="ARBA" id="ARBA00023125"/>
    </source>
</evidence>
<comment type="caution">
    <text evidence="14">The sequence shown here is derived from an EMBL/GenBank/DDBJ whole genome shotgun (WGS) entry which is preliminary data.</text>
</comment>
<dbReference type="InterPro" id="IPR004107">
    <property type="entry name" value="Integrase_SAM-like_N"/>
</dbReference>
<dbReference type="InterPro" id="IPR050090">
    <property type="entry name" value="Tyrosine_recombinase_XerCD"/>
</dbReference>
<feature type="active site" evidence="11">
    <location>
        <position position="169"/>
    </location>
</feature>
<feature type="active site" evidence="11">
    <location>
        <position position="267"/>
    </location>
</feature>
<dbReference type="Pfam" id="PF02899">
    <property type="entry name" value="Phage_int_SAM_1"/>
    <property type="match status" value="1"/>
</dbReference>
<dbReference type="Pfam" id="PF00589">
    <property type="entry name" value="Phage_integrase"/>
    <property type="match status" value="1"/>
</dbReference>
<dbReference type="HAMAP" id="MF_01807">
    <property type="entry name" value="Recomb_XerD"/>
    <property type="match status" value="1"/>
</dbReference>
<organism evidence="14 15">
    <name type="scientific">Lapidilactobacillus achengensis</name>
    <dbReference type="NCBI Taxonomy" id="2486000"/>
    <lineage>
        <taxon>Bacteria</taxon>
        <taxon>Bacillati</taxon>
        <taxon>Bacillota</taxon>
        <taxon>Bacilli</taxon>
        <taxon>Lactobacillales</taxon>
        <taxon>Lactobacillaceae</taxon>
        <taxon>Lapidilactobacillus</taxon>
    </lineage>
</organism>
<evidence type="ECO:0000256" key="4">
    <source>
        <dbReference type="ARBA" id="ARBA00022490"/>
    </source>
</evidence>
<dbReference type="InterPro" id="IPR013762">
    <property type="entry name" value="Integrase-like_cat_sf"/>
</dbReference>
<name>A0ABW1UPC5_9LACO</name>
<dbReference type="InterPro" id="IPR010998">
    <property type="entry name" value="Integrase_recombinase_N"/>
</dbReference>
<dbReference type="SUPFAM" id="SSF56349">
    <property type="entry name" value="DNA breaking-rejoining enzymes"/>
    <property type="match status" value="1"/>
</dbReference>
<reference evidence="15" key="1">
    <citation type="journal article" date="2019" name="Int. J. Syst. Evol. Microbiol.">
        <title>The Global Catalogue of Microorganisms (GCM) 10K type strain sequencing project: providing services to taxonomists for standard genome sequencing and annotation.</title>
        <authorList>
            <consortium name="The Broad Institute Genomics Platform"/>
            <consortium name="The Broad Institute Genome Sequencing Center for Infectious Disease"/>
            <person name="Wu L."/>
            <person name="Ma J."/>
        </authorList>
    </citation>
    <scope>NUCLEOTIDE SEQUENCE [LARGE SCALE GENOMIC DNA]</scope>
    <source>
        <strain evidence="15">CCM 8897</strain>
    </source>
</reference>
<keyword evidence="9 11" id="KW-0233">DNA recombination</keyword>
<evidence type="ECO:0000256" key="9">
    <source>
        <dbReference type="ARBA" id="ARBA00023172"/>
    </source>
</evidence>
<evidence type="ECO:0000313" key="15">
    <source>
        <dbReference type="Proteomes" id="UP001596310"/>
    </source>
</evidence>
<evidence type="ECO:0000256" key="6">
    <source>
        <dbReference type="ARBA" id="ARBA00022829"/>
    </source>
</evidence>
<evidence type="ECO:0000256" key="3">
    <source>
        <dbReference type="ARBA" id="ARBA00015810"/>
    </source>
</evidence>
<accession>A0ABW1UPC5</accession>
<comment type="function">
    <text evidence="11">Site-specific tyrosine recombinase, which acts by catalyzing the cutting and rejoining of the recombining DNA molecules. The XerC-XerD complex is essential to convert dimers of the bacterial chromosome into monomers to permit their segregation at cell division. It also contributes to the segregational stability of plasmids.</text>
</comment>
<evidence type="ECO:0000259" key="12">
    <source>
        <dbReference type="PROSITE" id="PS51898"/>
    </source>
</evidence>
<comment type="similarity">
    <text evidence="2 11">Belongs to the 'phage' integrase family. XerD subfamily.</text>
</comment>
<keyword evidence="7 11" id="KW-0229">DNA integration</keyword>
<feature type="active site" evidence="11">
    <location>
        <position position="145"/>
    </location>
</feature>
<keyword evidence="6 11" id="KW-0159">Chromosome partition</keyword>
<evidence type="ECO:0000256" key="5">
    <source>
        <dbReference type="ARBA" id="ARBA00022618"/>
    </source>
</evidence>
<dbReference type="PROSITE" id="PS51898">
    <property type="entry name" value="TYR_RECOMBINASE"/>
    <property type="match status" value="1"/>
</dbReference>
<dbReference type="CDD" id="cd00798">
    <property type="entry name" value="INT_XerDC_C"/>
    <property type="match status" value="1"/>
</dbReference>
<evidence type="ECO:0000256" key="10">
    <source>
        <dbReference type="ARBA" id="ARBA00023306"/>
    </source>
</evidence>
<dbReference type="Proteomes" id="UP001596310">
    <property type="component" value="Unassembled WGS sequence"/>
</dbReference>
<dbReference type="RefSeq" id="WP_125595640.1">
    <property type="nucleotide sequence ID" value="NZ_JBHSSM010000015.1"/>
</dbReference>
<feature type="active site" description="O-(3'-phospho-DNA)-tyrosine intermediate" evidence="11">
    <location>
        <position position="276"/>
    </location>
</feature>
<comment type="subunit">
    <text evidence="11">Forms a cyclic heterotetrameric complex composed of two molecules of XerC and two molecules of XerD.</text>
</comment>
<gene>
    <name evidence="11 14" type="primary">xerD</name>
    <name evidence="14" type="ORF">ACFQHW_04900</name>
</gene>
<evidence type="ECO:0000256" key="11">
    <source>
        <dbReference type="HAMAP-Rule" id="MF_01807"/>
    </source>
</evidence>
<dbReference type="InterPro" id="IPR011932">
    <property type="entry name" value="Recomb_XerD"/>
</dbReference>
<keyword evidence="10 11" id="KW-0131">Cell cycle</keyword>
<dbReference type="SUPFAM" id="SSF47823">
    <property type="entry name" value="lambda integrase-like, N-terminal domain"/>
    <property type="match status" value="1"/>
</dbReference>
<evidence type="ECO:0000259" key="13">
    <source>
        <dbReference type="PROSITE" id="PS51900"/>
    </source>
</evidence>
<dbReference type="PANTHER" id="PTHR30349">
    <property type="entry name" value="PHAGE INTEGRASE-RELATED"/>
    <property type="match status" value="1"/>
</dbReference>